<keyword evidence="7 12" id="KW-0808">Transferase</keyword>
<dbReference type="EMBL" id="FUKJ01000446">
    <property type="protein sequence ID" value="SJM95947.1"/>
    <property type="molecule type" value="Genomic_DNA"/>
</dbReference>
<keyword evidence="10 12" id="KW-0289">Folate biosynthesis</keyword>
<dbReference type="AlphaFoldDB" id="A0A1R4HI94"/>
<keyword evidence="8 12" id="KW-0479">Metal-binding</keyword>
<evidence type="ECO:0000256" key="10">
    <source>
        <dbReference type="ARBA" id="ARBA00022909"/>
    </source>
</evidence>
<dbReference type="GO" id="GO:0046654">
    <property type="term" value="P:tetrahydrofolate biosynthetic process"/>
    <property type="evidence" value="ECO:0007669"/>
    <property type="project" value="UniProtKB-UniPathway"/>
</dbReference>
<evidence type="ECO:0000256" key="3">
    <source>
        <dbReference type="ARBA" id="ARBA00004763"/>
    </source>
</evidence>
<dbReference type="EC" id="2.5.1.15" evidence="5 12"/>
<evidence type="ECO:0000256" key="1">
    <source>
        <dbReference type="ARBA" id="ARBA00000012"/>
    </source>
</evidence>
<feature type="domain" description="Pterin-binding" evidence="13">
    <location>
        <begin position="8"/>
        <end position="264"/>
    </location>
</feature>
<dbReference type="Pfam" id="PF00809">
    <property type="entry name" value="Pterin_bind"/>
    <property type="match status" value="1"/>
</dbReference>
<dbReference type="SUPFAM" id="SSF51717">
    <property type="entry name" value="Dihydropteroate synthetase-like"/>
    <property type="match status" value="1"/>
</dbReference>
<evidence type="ECO:0000256" key="8">
    <source>
        <dbReference type="ARBA" id="ARBA00022723"/>
    </source>
</evidence>
<dbReference type="PANTHER" id="PTHR20941">
    <property type="entry name" value="FOLATE SYNTHESIS PROTEINS"/>
    <property type="match status" value="1"/>
</dbReference>
<keyword evidence="9 12" id="KW-0460">Magnesium</keyword>
<dbReference type="PROSITE" id="PS50972">
    <property type="entry name" value="PTERIN_BINDING"/>
    <property type="match status" value="1"/>
</dbReference>
<dbReference type="FunFam" id="3.20.20.20:FF:000006">
    <property type="entry name" value="Dihydropteroate synthase"/>
    <property type="match status" value="1"/>
</dbReference>
<evidence type="ECO:0000256" key="2">
    <source>
        <dbReference type="ARBA" id="ARBA00001946"/>
    </source>
</evidence>
<dbReference type="InterPro" id="IPR011005">
    <property type="entry name" value="Dihydropteroate_synth-like_sf"/>
</dbReference>
<dbReference type="PANTHER" id="PTHR20941:SF1">
    <property type="entry name" value="FOLIC ACID SYNTHESIS PROTEIN FOL1"/>
    <property type="match status" value="1"/>
</dbReference>
<dbReference type="GO" id="GO:0004156">
    <property type="term" value="F:dihydropteroate synthase activity"/>
    <property type="evidence" value="ECO:0007669"/>
    <property type="project" value="UniProtKB-EC"/>
</dbReference>
<name>A0A1R4HI94_9GAMM</name>
<keyword evidence="15" id="KW-1185">Reference proteome</keyword>
<dbReference type="Proteomes" id="UP000195442">
    <property type="component" value="Unassembled WGS sequence"/>
</dbReference>
<dbReference type="GO" id="GO:0005829">
    <property type="term" value="C:cytosol"/>
    <property type="evidence" value="ECO:0007669"/>
    <property type="project" value="TreeGrafter"/>
</dbReference>
<evidence type="ECO:0000313" key="15">
    <source>
        <dbReference type="Proteomes" id="UP000195442"/>
    </source>
</evidence>
<dbReference type="Gene3D" id="3.20.20.20">
    <property type="entry name" value="Dihydropteroate synthase-like"/>
    <property type="match status" value="1"/>
</dbReference>
<dbReference type="PROSITE" id="PS00792">
    <property type="entry name" value="DHPS_1"/>
    <property type="match status" value="1"/>
</dbReference>
<comment type="pathway">
    <text evidence="3 12">Cofactor biosynthesis; tetrahydrofolate biosynthesis; 7,8-dihydrofolate from 2-amino-4-hydroxy-6-hydroxymethyl-7,8-dihydropteridine diphosphate and 4-aminobenzoate: step 1/2.</text>
</comment>
<protein>
    <recommendedName>
        <fullName evidence="6 12">Dihydropteroate synthase</fullName>
        <shortName evidence="12">DHPS</shortName>
        <ecNumber evidence="5 12">2.5.1.15</ecNumber>
    </recommendedName>
    <alternativeName>
        <fullName evidence="11 12">Dihydropteroate pyrophosphorylase</fullName>
    </alternativeName>
</protein>
<dbReference type="RefSeq" id="WP_087148463.1">
    <property type="nucleotide sequence ID" value="NZ_FUKJ01000446.1"/>
</dbReference>
<dbReference type="InterPro" id="IPR006390">
    <property type="entry name" value="DHP_synth_dom"/>
</dbReference>
<dbReference type="PROSITE" id="PS00793">
    <property type="entry name" value="DHPS_2"/>
    <property type="match status" value="1"/>
</dbReference>
<comment type="similarity">
    <text evidence="4 12">Belongs to the DHPS family.</text>
</comment>
<evidence type="ECO:0000256" key="9">
    <source>
        <dbReference type="ARBA" id="ARBA00022842"/>
    </source>
</evidence>
<reference evidence="15" key="1">
    <citation type="submission" date="2017-02" db="EMBL/GenBank/DDBJ databases">
        <authorList>
            <person name="Daims H."/>
        </authorList>
    </citation>
    <scope>NUCLEOTIDE SEQUENCE [LARGE SCALE GENOMIC DNA]</scope>
</reference>
<evidence type="ECO:0000256" key="5">
    <source>
        <dbReference type="ARBA" id="ARBA00012458"/>
    </source>
</evidence>
<dbReference type="InterPro" id="IPR000489">
    <property type="entry name" value="Pterin-binding_dom"/>
</dbReference>
<evidence type="ECO:0000256" key="7">
    <source>
        <dbReference type="ARBA" id="ARBA00022679"/>
    </source>
</evidence>
<dbReference type="CDD" id="cd00739">
    <property type="entry name" value="DHPS"/>
    <property type="match status" value="1"/>
</dbReference>
<evidence type="ECO:0000313" key="14">
    <source>
        <dbReference type="EMBL" id="SJM95947.1"/>
    </source>
</evidence>
<proteinExistence type="inferred from homology"/>
<dbReference type="GO" id="GO:0046656">
    <property type="term" value="P:folic acid biosynthetic process"/>
    <property type="evidence" value="ECO:0007669"/>
    <property type="project" value="UniProtKB-KW"/>
</dbReference>
<comment type="catalytic activity">
    <reaction evidence="1">
        <text>(7,8-dihydropterin-6-yl)methyl diphosphate + 4-aminobenzoate = 7,8-dihydropteroate + diphosphate</text>
        <dbReference type="Rhea" id="RHEA:19949"/>
        <dbReference type="ChEBI" id="CHEBI:17836"/>
        <dbReference type="ChEBI" id="CHEBI:17839"/>
        <dbReference type="ChEBI" id="CHEBI:33019"/>
        <dbReference type="ChEBI" id="CHEBI:72950"/>
        <dbReference type="EC" id="2.5.1.15"/>
    </reaction>
</comment>
<dbReference type="UniPathway" id="UPA00077">
    <property type="reaction ID" value="UER00156"/>
</dbReference>
<comment type="cofactor">
    <cofactor evidence="2 12">
        <name>Mg(2+)</name>
        <dbReference type="ChEBI" id="CHEBI:18420"/>
    </cofactor>
</comment>
<evidence type="ECO:0000256" key="4">
    <source>
        <dbReference type="ARBA" id="ARBA00009503"/>
    </source>
</evidence>
<evidence type="ECO:0000256" key="6">
    <source>
        <dbReference type="ARBA" id="ARBA00016919"/>
    </source>
</evidence>
<evidence type="ECO:0000256" key="12">
    <source>
        <dbReference type="RuleBase" id="RU361205"/>
    </source>
</evidence>
<evidence type="ECO:0000259" key="13">
    <source>
        <dbReference type="PROSITE" id="PS50972"/>
    </source>
</evidence>
<dbReference type="NCBIfam" id="TIGR01496">
    <property type="entry name" value="DHPS"/>
    <property type="match status" value="1"/>
</dbReference>
<comment type="function">
    <text evidence="12">Catalyzes the condensation of para-aminobenzoate (pABA) with 6-hydroxymethyl-7,8-dihydropterin diphosphate (DHPt-PP) to form 7,8-dihydropteroate (H2Pte), the immediate precursor of folate derivatives.</text>
</comment>
<evidence type="ECO:0000256" key="11">
    <source>
        <dbReference type="ARBA" id="ARBA00030193"/>
    </source>
</evidence>
<dbReference type="GO" id="GO:0046872">
    <property type="term" value="F:metal ion binding"/>
    <property type="evidence" value="ECO:0007669"/>
    <property type="project" value="UniProtKB-KW"/>
</dbReference>
<organism evidence="14 15">
    <name type="scientific">Crenothrix polyspora</name>
    <dbReference type="NCBI Taxonomy" id="360316"/>
    <lineage>
        <taxon>Bacteria</taxon>
        <taxon>Pseudomonadati</taxon>
        <taxon>Pseudomonadota</taxon>
        <taxon>Gammaproteobacteria</taxon>
        <taxon>Methylococcales</taxon>
        <taxon>Crenotrichaceae</taxon>
        <taxon>Crenothrix</taxon>
    </lineage>
</organism>
<accession>A0A1R4HI94</accession>
<dbReference type="InterPro" id="IPR045031">
    <property type="entry name" value="DHP_synth-like"/>
</dbReference>
<dbReference type="OrthoDB" id="9811744at2"/>
<gene>
    <name evidence="14" type="primary">folP</name>
    <name evidence="14" type="ORF">CRENPOLYSF2_80020</name>
</gene>
<sequence length="275" mass="29644">MFGRFDRPIIMGILNVTPDSFSDGGQFLDVKRAVQQVDTMLAEGADIIDIGGESTRPGAEAVPADEQIRRIVPVIHAIRQRGWVDVPISVDTTLSAVAKAAVLAGANIINDVSAGDDDVSILSLAAKMNVPIILMHRQGIPKTMQDNPYYQDVVREVVDNLKAKVDAALLLGITPNHIVIDPGIGFGKRKQDNLALLAHLDCLVALGFPVLLGTSRKRFMGAICNVTEPCELVTATAVTTALGVMAGVRIFRVHDVKQNRQAVDVAWAIRQSRLN</sequence>